<dbReference type="FunFam" id="1.25.40.10:FF:000351">
    <property type="entry name" value="Pentatricopeptide repeat-containing protein"/>
    <property type="match status" value="1"/>
</dbReference>
<dbReference type="InterPro" id="IPR046849">
    <property type="entry name" value="E2_motif"/>
</dbReference>
<sequence>MLSLKKHQLLKACTNINNLIISHKIHQYVTAINPIISVFNYKGFSDIENETVGKSLHGYCIKNLGRLSIFHTNTLINFYAKFGNVKCALYVFDEMPQRNEATWNTMISVLSRVGLYSDAFVLFGRMRDQGFEMSGFVIASLLTGCAGSGDMVDQGVQVHGLILKNGLLCNVYAGTALLNFYTKYGFYDSARGLFDEMPEKNVVSWTSLMVGYSDNGNFEEVVKLYRQMRCEDVECNQNTFTTVITSCGSLEDDMLCNQVHGHVVKCGYEYDLSVANSLISMFGNLGRVKEACYVFDGMSWRDTISWNSMISAYARNNVYEDAFCCFNLMRRVHEKVDPITLSALLSVCGVMDDIIWGAAVHGLVHKLGLDLNLSLCNTLLGMYSEAGRFMEMAKLFKEMPEKDSISWNSLIAGYAQYGEYVKALKVFLEMLQRQIRANHVTFTSALASCSGHEFIAEAKILHALVFTAGLQNNLIVGNALVTMYGKQKMMRKAERVFERMPERDLVTWNTLIGGYADCEETDQAIKVFKLMREQNEPSNYIKLVHVLSSCVGSNHLPIHGMPLHAYVIRSGFDLYDYVKNSLITMYSKCKDLNSSTRIFDGLLNKDCVSWNVMVAANAHHGNGEQALKTFSEMIKSGILLDHFSFSAALAAAANLSTLEEGQQVHGLTVKFGFDLYQFVLTSIMDMYGKCGEINDVLKMLPEPNTRTHVMWNILISAFARQGSFQDAQDVFHEMVNTGLKPNHVTFVSLLSACSHGGLVDEGLEYYSLMTTKYGVPVGIEHCVCIIDLLGRSGRLTEAENFIKNMPVTPNDFVWRSLLAACRIHGNSQLGKTALNHLLESNPSDDSAFVLYSNVCATSGEWEAVHDLRVEMESSNVKKKPACSWIKLKRKVSSFAIGDKSHPHSDKIYSKLYELKKMVKEAGYVPDISYSLQDIDEEQKEDHIWKHSERLALAYGLINTPEGSDLQIFKNLRVCGDCHSAFKFISNIVKRKIILKDPFRFHHFSDGKCSCGDYW</sequence>
<evidence type="ECO:0000313" key="6">
    <source>
        <dbReference type="Proteomes" id="UP000245207"/>
    </source>
</evidence>
<feature type="repeat" description="PPR" evidence="3">
    <location>
        <begin position="201"/>
        <end position="235"/>
    </location>
</feature>
<feature type="repeat" description="PPR" evidence="3">
    <location>
        <begin position="372"/>
        <end position="402"/>
    </location>
</feature>
<feature type="repeat" description="PPR" evidence="3">
    <location>
        <begin position="403"/>
        <end position="437"/>
    </location>
</feature>
<protein>
    <submittedName>
        <fullName evidence="5">Tetratricopeptide repeat (TPR)-like superfamily protein</fullName>
    </submittedName>
</protein>
<evidence type="ECO:0000256" key="2">
    <source>
        <dbReference type="ARBA" id="ARBA00022737"/>
    </source>
</evidence>
<feature type="repeat" description="PPR" evidence="3">
    <location>
        <begin position="707"/>
        <end position="741"/>
    </location>
</feature>
<dbReference type="InterPro" id="IPR046848">
    <property type="entry name" value="E_motif"/>
</dbReference>
<dbReference type="Pfam" id="PF20430">
    <property type="entry name" value="Eplus_motif"/>
    <property type="match status" value="1"/>
</dbReference>
<accession>A0A2U1N4G0</accession>
<dbReference type="SUPFAM" id="SSF48452">
    <property type="entry name" value="TPR-like"/>
    <property type="match status" value="1"/>
</dbReference>
<keyword evidence="2" id="KW-0677">Repeat</keyword>
<feature type="repeat" description="PPR" evidence="3">
    <location>
        <begin position="504"/>
        <end position="538"/>
    </location>
</feature>
<dbReference type="PANTHER" id="PTHR47926:SF506">
    <property type="entry name" value="TETRATRICOPEPTIDE REPEAT-LIKE SUPERFAMILY PROTEIN ISOFORM 1"/>
    <property type="match status" value="1"/>
</dbReference>
<dbReference type="GO" id="GO:0008270">
    <property type="term" value="F:zinc ion binding"/>
    <property type="evidence" value="ECO:0007669"/>
    <property type="project" value="InterPro"/>
</dbReference>
<dbReference type="PANTHER" id="PTHR47926">
    <property type="entry name" value="PENTATRICOPEPTIDE REPEAT-CONTAINING PROTEIN"/>
    <property type="match status" value="1"/>
</dbReference>
<evidence type="ECO:0000256" key="3">
    <source>
        <dbReference type="PROSITE-ProRule" id="PRU00708"/>
    </source>
</evidence>
<gene>
    <name evidence="5" type="ORF">CTI12_AA309830</name>
</gene>
<dbReference type="Pfam" id="PF20431">
    <property type="entry name" value="E_motif"/>
    <property type="match status" value="1"/>
</dbReference>
<proteinExistence type="inferred from homology"/>
<dbReference type="Gene3D" id="1.25.40.10">
    <property type="entry name" value="Tetratricopeptide repeat domain"/>
    <property type="match status" value="7"/>
</dbReference>
<dbReference type="Pfam" id="PF01535">
    <property type="entry name" value="PPR"/>
    <property type="match status" value="7"/>
</dbReference>
<dbReference type="Proteomes" id="UP000245207">
    <property type="component" value="Unassembled WGS sequence"/>
</dbReference>
<dbReference type="Pfam" id="PF13041">
    <property type="entry name" value="PPR_2"/>
    <property type="match status" value="4"/>
</dbReference>
<dbReference type="InterPro" id="IPR032867">
    <property type="entry name" value="DYW_dom"/>
</dbReference>
<name>A0A2U1N4G0_ARTAN</name>
<comment type="caution">
    <text evidence="5">The sequence shown here is derived from an EMBL/GenBank/DDBJ whole genome shotgun (WGS) entry which is preliminary data.</text>
</comment>
<dbReference type="GO" id="GO:0003723">
    <property type="term" value="F:RNA binding"/>
    <property type="evidence" value="ECO:0007669"/>
    <property type="project" value="InterPro"/>
</dbReference>
<dbReference type="OrthoDB" id="607373at2759"/>
<feature type="repeat" description="PPR" evidence="3">
    <location>
        <begin position="99"/>
        <end position="133"/>
    </location>
</feature>
<organism evidence="5 6">
    <name type="scientific">Artemisia annua</name>
    <name type="common">Sweet wormwood</name>
    <dbReference type="NCBI Taxonomy" id="35608"/>
    <lineage>
        <taxon>Eukaryota</taxon>
        <taxon>Viridiplantae</taxon>
        <taxon>Streptophyta</taxon>
        <taxon>Embryophyta</taxon>
        <taxon>Tracheophyta</taxon>
        <taxon>Spermatophyta</taxon>
        <taxon>Magnoliopsida</taxon>
        <taxon>eudicotyledons</taxon>
        <taxon>Gunneridae</taxon>
        <taxon>Pentapetalae</taxon>
        <taxon>asterids</taxon>
        <taxon>campanulids</taxon>
        <taxon>Asterales</taxon>
        <taxon>Asteraceae</taxon>
        <taxon>Asteroideae</taxon>
        <taxon>Anthemideae</taxon>
        <taxon>Artemisiinae</taxon>
        <taxon>Artemisia</taxon>
    </lineage>
</organism>
<dbReference type="EMBL" id="PKPP01003657">
    <property type="protein sequence ID" value="PWA68334.1"/>
    <property type="molecule type" value="Genomic_DNA"/>
</dbReference>
<evidence type="ECO:0000313" key="5">
    <source>
        <dbReference type="EMBL" id="PWA68334.1"/>
    </source>
</evidence>
<dbReference type="FunFam" id="1.25.40.10:FF:000073">
    <property type="entry name" value="Pentatricopeptide repeat-containing protein chloroplastic"/>
    <property type="match status" value="3"/>
</dbReference>
<dbReference type="FunFam" id="1.25.40.10:FF:000366">
    <property type="entry name" value="Pentatricopeptide (PPR) repeat-containing protein"/>
    <property type="match status" value="1"/>
</dbReference>
<dbReference type="InterPro" id="IPR002885">
    <property type="entry name" value="PPR_rpt"/>
</dbReference>
<dbReference type="FunFam" id="1.25.40.10:FF:000381">
    <property type="entry name" value="Pentatricopeptide repeat-containing protein"/>
    <property type="match status" value="1"/>
</dbReference>
<reference evidence="5 6" key="1">
    <citation type="journal article" date="2018" name="Mol. Plant">
        <title>The genome of Artemisia annua provides insight into the evolution of Asteraceae family and artemisinin biosynthesis.</title>
        <authorList>
            <person name="Shen Q."/>
            <person name="Zhang L."/>
            <person name="Liao Z."/>
            <person name="Wang S."/>
            <person name="Yan T."/>
            <person name="Shi P."/>
            <person name="Liu M."/>
            <person name="Fu X."/>
            <person name="Pan Q."/>
            <person name="Wang Y."/>
            <person name="Lv Z."/>
            <person name="Lu X."/>
            <person name="Zhang F."/>
            <person name="Jiang W."/>
            <person name="Ma Y."/>
            <person name="Chen M."/>
            <person name="Hao X."/>
            <person name="Li L."/>
            <person name="Tang Y."/>
            <person name="Lv G."/>
            <person name="Zhou Y."/>
            <person name="Sun X."/>
            <person name="Brodelius P.E."/>
            <person name="Rose J.K.C."/>
            <person name="Tang K."/>
        </authorList>
    </citation>
    <scope>NUCLEOTIDE SEQUENCE [LARGE SCALE GENOMIC DNA]</scope>
    <source>
        <strain evidence="6">cv. Huhao1</strain>
        <tissue evidence="5">Leaf</tissue>
    </source>
</reference>
<evidence type="ECO:0000256" key="1">
    <source>
        <dbReference type="ARBA" id="ARBA00006643"/>
    </source>
</evidence>
<dbReference type="FunFam" id="1.25.40.10:FF:000031">
    <property type="entry name" value="Pentatricopeptide repeat-containing protein mitochondrial"/>
    <property type="match status" value="1"/>
</dbReference>
<feature type="repeat" description="PPR" evidence="3">
    <location>
        <begin position="606"/>
        <end position="640"/>
    </location>
</feature>
<dbReference type="PROSITE" id="PS51375">
    <property type="entry name" value="PPR"/>
    <property type="match status" value="9"/>
</dbReference>
<dbReference type="NCBIfam" id="TIGR00756">
    <property type="entry name" value="PPR"/>
    <property type="match status" value="11"/>
</dbReference>
<feature type="repeat" description="PPR" evidence="3">
    <location>
        <begin position="742"/>
        <end position="776"/>
    </location>
</feature>
<dbReference type="GO" id="GO:0009451">
    <property type="term" value="P:RNA modification"/>
    <property type="evidence" value="ECO:0007669"/>
    <property type="project" value="InterPro"/>
</dbReference>
<keyword evidence="6" id="KW-1185">Reference proteome</keyword>
<evidence type="ECO:0000259" key="4">
    <source>
        <dbReference type="Pfam" id="PF14432"/>
    </source>
</evidence>
<feature type="repeat" description="PPR" evidence="3">
    <location>
        <begin position="302"/>
        <end position="336"/>
    </location>
</feature>
<comment type="similarity">
    <text evidence="1">Belongs to the PPR family. PCMP-H subfamily.</text>
</comment>
<dbReference type="AlphaFoldDB" id="A0A2U1N4G0"/>
<dbReference type="Pfam" id="PF14432">
    <property type="entry name" value="DYW_deaminase"/>
    <property type="match status" value="1"/>
</dbReference>
<dbReference type="InterPro" id="IPR011990">
    <property type="entry name" value="TPR-like_helical_dom_sf"/>
</dbReference>
<dbReference type="InterPro" id="IPR046960">
    <property type="entry name" value="PPR_At4g14850-like_plant"/>
</dbReference>
<feature type="domain" description="DYW" evidence="4">
    <location>
        <begin position="922"/>
        <end position="1014"/>
    </location>
</feature>
<dbReference type="STRING" id="35608.A0A2U1N4G0"/>